<feature type="non-terminal residue" evidence="1">
    <location>
        <position position="1"/>
    </location>
</feature>
<reference evidence="1 2" key="1">
    <citation type="submission" date="2017-11" db="EMBL/GenBank/DDBJ databases">
        <authorList>
            <person name="Han C.G."/>
        </authorList>
    </citation>
    <scope>NUCLEOTIDE SEQUENCE [LARGE SCALE GENOMIC DNA]</scope>
    <source>
        <strain evidence="1 2">A10</strain>
    </source>
</reference>
<name>A0A2J5PBJ8_9ENTR</name>
<organism evidence="1 2">
    <name type="scientific">Klebsiella michiganensis</name>
    <dbReference type="NCBI Taxonomy" id="1134687"/>
    <lineage>
        <taxon>Bacteria</taxon>
        <taxon>Pseudomonadati</taxon>
        <taxon>Pseudomonadota</taxon>
        <taxon>Gammaproteobacteria</taxon>
        <taxon>Enterobacterales</taxon>
        <taxon>Enterobacteriaceae</taxon>
        <taxon>Klebsiella/Raoultella group</taxon>
        <taxon>Klebsiella</taxon>
    </lineage>
</organism>
<reference evidence="1 2" key="2">
    <citation type="submission" date="2018-01" db="EMBL/GenBank/DDBJ databases">
        <title>Genomic study of Klebsiella pneumoniae.</title>
        <authorList>
            <person name="Yang Y."/>
            <person name="Bicalho R."/>
        </authorList>
    </citation>
    <scope>NUCLEOTIDE SEQUENCE [LARGE SCALE GENOMIC DNA]</scope>
    <source>
        <strain evidence="1 2">A10</strain>
    </source>
</reference>
<proteinExistence type="predicted"/>
<dbReference type="AlphaFoldDB" id="A0A2J5PBJ8"/>
<accession>A0A2J5PBJ8</accession>
<sequence length="134" mass="14848">GQVGPDNSLYLVDDDGTEIPCQFADELHPNLRNQANQGYHYDGSLACGSVLFYDDLPAGSRKYYKLKAYSRPRLAADLPVITQDLSTLTIGFGGYTFTFDLVRNWQLNMLTDQAGNATRVQHGNFFAAYDTAVV</sequence>
<gene>
    <name evidence="1" type="ORF">CWN49_27855</name>
</gene>
<evidence type="ECO:0000313" key="2">
    <source>
        <dbReference type="Proteomes" id="UP000234667"/>
    </source>
</evidence>
<protein>
    <submittedName>
        <fullName evidence="1">Uncharacterized protein</fullName>
    </submittedName>
</protein>
<comment type="caution">
    <text evidence="1">The sequence shown here is derived from an EMBL/GenBank/DDBJ whole genome shotgun (WGS) entry which is preliminary data.</text>
</comment>
<dbReference type="Proteomes" id="UP000234667">
    <property type="component" value="Unassembled WGS sequence"/>
</dbReference>
<evidence type="ECO:0000313" key="1">
    <source>
        <dbReference type="EMBL" id="PLO63417.1"/>
    </source>
</evidence>
<dbReference type="EMBL" id="PIDR01001226">
    <property type="protein sequence ID" value="PLO63417.1"/>
    <property type="molecule type" value="Genomic_DNA"/>
</dbReference>